<dbReference type="GO" id="GO:0002143">
    <property type="term" value="P:tRNA wobble position uridine thiolation"/>
    <property type="evidence" value="ECO:0007669"/>
    <property type="project" value="TreeGrafter"/>
</dbReference>
<gene>
    <name evidence="5" type="primary">tusD</name>
    <name evidence="5" type="ORF">BUCINSTRO3249_0360</name>
</gene>
<dbReference type="InterPro" id="IPR027396">
    <property type="entry name" value="DsrEFH-like"/>
</dbReference>
<dbReference type="RefSeq" id="WP_158349217.1">
    <property type="nucleotide sequence ID" value="NZ_LR025085.1"/>
</dbReference>
<sequence>MKYLIFVTGPPYGSQNAISALLFVKSVFLMNHSVKKIFFYSSGVYNASSMLSPPESEWNILLEWGKLKKKYDLQLCVCPSSSYRRGIVSDKIAIQFGYFKGCFSSYFQWMSLSELAYSINNYDRIIQF</sequence>
<accession>A0A3B1DX10</accession>
<evidence type="ECO:0000256" key="4">
    <source>
        <dbReference type="ARBA" id="ARBA00022679"/>
    </source>
</evidence>
<keyword evidence="4 5" id="KW-0808">Transferase</keyword>
<evidence type="ECO:0000256" key="2">
    <source>
        <dbReference type="ARBA" id="ARBA00007067"/>
    </source>
</evidence>
<dbReference type="EC" id="2.8.1.-" evidence="5"/>
<dbReference type="Pfam" id="PF02635">
    <property type="entry name" value="DsrE"/>
    <property type="match status" value="1"/>
</dbReference>
<evidence type="ECO:0000313" key="6">
    <source>
        <dbReference type="Proteomes" id="UP000271849"/>
    </source>
</evidence>
<organism evidence="5 6">
    <name type="scientific">Buchnera aphidicola</name>
    <name type="common">Cinara strobi</name>
    <dbReference type="NCBI Taxonomy" id="1921549"/>
    <lineage>
        <taxon>Bacteria</taxon>
        <taxon>Pseudomonadati</taxon>
        <taxon>Pseudomonadota</taxon>
        <taxon>Gammaproteobacteria</taxon>
        <taxon>Enterobacterales</taxon>
        <taxon>Erwiniaceae</taxon>
        <taxon>Buchnera</taxon>
    </lineage>
</organism>
<dbReference type="STRING" id="1921549.GCA_900128825_00361"/>
<evidence type="ECO:0000313" key="5">
    <source>
        <dbReference type="EMBL" id="VAX76843.1"/>
    </source>
</evidence>
<comment type="subcellular location">
    <subcellularLocation>
        <location evidence="1">Cytoplasm</location>
    </subcellularLocation>
</comment>
<reference evidence="6" key="1">
    <citation type="submission" date="2018-09" db="EMBL/GenBank/DDBJ databases">
        <authorList>
            <person name="Manzano-Marin A."/>
            <person name="Manzano-Marin A."/>
        </authorList>
    </citation>
    <scope>NUCLEOTIDE SEQUENCE [LARGE SCALE GENOMIC DNA]</scope>
    <source>
        <strain evidence="6">BuCistrobi</strain>
    </source>
</reference>
<dbReference type="PANTHER" id="PTHR34874:SF3">
    <property type="entry name" value="SULFURTRANSFERASE TUSD"/>
    <property type="match status" value="1"/>
</dbReference>
<dbReference type="EMBL" id="LR025085">
    <property type="protein sequence ID" value="VAX76843.1"/>
    <property type="molecule type" value="Genomic_DNA"/>
</dbReference>
<dbReference type="PANTHER" id="PTHR34874">
    <property type="entry name" value="PROTEIN YCHN"/>
    <property type="match status" value="1"/>
</dbReference>
<dbReference type="InterPro" id="IPR017463">
    <property type="entry name" value="Sulphur_relay_TusD/DsrE"/>
</dbReference>
<comment type="similarity">
    <text evidence="2">Belongs to the DsrE/TusD family.</text>
</comment>
<dbReference type="AlphaFoldDB" id="A0A3B1DX10"/>
<evidence type="ECO:0000256" key="1">
    <source>
        <dbReference type="ARBA" id="ARBA00004496"/>
    </source>
</evidence>
<dbReference type="GO" id="GO:0016783">
    <property type="term" value="F:sulfurtransferase activity"/>
    <property type="evidence" value="ECO:0007669"/>
    <property type="project" value="InterPro"/>
</dbReference>
<dbReference type="OrthoDB" id="9787483at2"/>
<dbReference type="InterPro" id="IPR003787">
    <property type="entry name" value="Sulphur_relay_DsrE/F-like"/>
</dbReference>
<dbReference type="SUPFAM" id="SSF75169">
    <property type="entry name" value="DsrEFH-like"/>
    <property type="match status" value="1"/>
</dbReference>
<dbReference type="GO" id="GO:0097163">
    <property type="term" value="F:sulfur carrier activity"/>
    <property type="evidence" value="ECO:0007669"/>
    <property type="project" value="TreeGrafter"/>
</dbReference>
<dbReference type="NCBIfam" id="NF001237">
    <property type="entry name" value="PRK00207.1"/>
    <property type="match status" value="1"/>
</dbReference>
<evidence type="ECO:0000256" key="3">
    <source>
        <dbReference type="ARBA" id="ARBA00022490"/>
    </source>
</evidence>
<dbReference type="NCBIfam" id="TIGR03012">
    <property type="entry name" value="sulf_tusD_dsrE"/>
    <property type="match status" value="1"/>
</dbReference>
<dbReference type="Proteomes" id="UP000271849">
    <property type="component" value="Chromosome"/>
</dbReference>
<dbReference type="Gene3D" id="3.40.1260.10">
    <property type="entry name" value="DsrEFH-like"/>
    <property type="match status" value="1"/>
</dbReference>
<proteinExistence type="inferred from homology"/>
<keyword evidence="3" id="KW-0963">Cytoplasm</keyword>
<protein>
    <submittedName>
        <fullName evidence="5">Sulfurtransferase TusD</fullName>
        <ecNumber evidence="5">2.8.1.-</ecNumber>
    </submittedName>
</protein>
<name>A0A3B1DX10_9GAMM</name>
<dbReference type="GO" id="GO:1990228">
    <property type="term" value="C:sulfurtransferase complex"/>
    <property type="evidence" value="ECO:0007669"/>
    <property type="project" value="TreeGrafter"/>
</dbReference>